<reference evidence="2 3" key="1">
    <citation type="submission" date="2019-09" db="EMBL/GenBank/DDBJ databases">
        <title>Actinomadura physcomitrii sp. nov., a novel actinomycete isolated from moss [Physcomitrium sphaericum (Ludw) Fuernr].</title>
        <authorList>
            <person name="Liu C."/>
            <person name="Zhuang X."/>
        </authorList>
    </citation>
    <scope>NUCLEOTIDE SEQUENCE [LARGE SCALE GENOMIC DNA]</scope>
    <source>
        <strain evidence="2 3">CYP1-1B</strain>
    </source>
</reference>
<feature type="transmembrane region" description="Helical" evidence="1">
    <location>
        <begin position="86"/>
        <end position="108"/>
    </location>
</feature>
<name>A0A6L3VXY4_9ACTN</name>
<evidence type="ECO:0000313" key="3">
    <source>
        <dbReference type="Proteomes" id="UP000483004"/>
    </source>
</evidence>
<protein>
    <submittedName>
        <fullName evidence="2">Uncharacterized protein</fullName>
    </submittedName>
</protein>
<evidence type="ECO:0000256" key="1">
    <source>
        <dbReference type="SAM" id="Phobius"/>
    </source>
</evidence>
<feature type="transmembrane region" description="Helical" evidence="1">
    <location>
        <begin position="58"/>
        <end position="79"/>
    </location>
</feature>
<dbReference type="Proteomes" id="UP000483004">
    <property type="component" value="Unassembled WGS sequence"/>
</dbReference>
<organism evidence="2 3">
    <name type="scientific">Actinomadura montaniterrae</name>
    <dbReference type="NCBI Taxonomy" id="1803903"/>
    <lineage>
        <taxon>Bacteria</taxon>
        <taxon>Bacillati</taxon>
        <taxon>Actinomycetota</taxon>
        <taxon>Actinomycetes</taxon>
        <taxon>Streptosporangiales</taxon>
        <taxon>Thermomonosporaceae</taxon>
        <taxon>Actinomadura</taxon>
    </lineage>
</organism>
<keyword evidence="1" id="KW-0472">Membrane</keyword>
<accession>A0A6L3VXY4</accession>
<dbReference type="EMBL" id="WBMR01000079">
    <property type="protein sequence ID" value="KAB2376496.1"/>
    <property type="molecule type" value="Genomic_DNA"/>
</dbReference>
<keyword evidence="1" id="KW-1133">Transmembrane helix</keyword>
<gene>
    <name evidence="2" type="ORF">F9B16_25135</name>
</gene>
<dbReference type="AlphaFoldDB" id="A0A6L3VXY4"/>
<comment type="caution">
    <text evidence="2">The sequence shown here is derived from an EMBL/GenBank/DDBJ whole genome shotgun (WGS) entry which is preliminary data.</text>
</comment>
<dbReference type="RefSeq" id="WP_151542582.1">
    <property type="nucleotide sequence ID" value="NZ_WBMR01000079.1"/>
</dbReference>
<feature type="transmembrane region" description="Helical" evidence="1">
    <location>
        <begin position="12"/>
        <end position="38"/>
    </location>
</feature>
<evidence type="ECO:0000313" key="2">
    <source>
        <dbReference type="EMBL" id="KAB2376496.1"/>
    </source>
</evidence>
<keyword evidence="1" id="KW-0812">Transmembrane</keyword>
<proteinExistence type="predicted"/>
<sequence>MGSGPPVPKHRWYWPLGVTAAVGLVTAPVTVANAWAALGALIGPDGCDDEPCAGAPGLALAFLLLAAAGGAITATILFIEKPTLKKYAWCALAFAALLVGDLFAVRAAPGWLA</sequence>
<keyword evidence="3" id="KW-1185">Reference proteome</keyword>